<dbReference type="InterPro" id="IPR001130">
    <property type="entry name" value="TatD-like"/>
</dbReference>
<dbReference type="RefSeq" id="WP_260996818.1">
    <property type="nucleotide sequence ID" value="NZ_CP054475.1"/>
</dbReference>
<protein>
    <submittedName>
        <fullName evidence="3">TatD family hydrolase</fullName>
    </submittedName>
</protein>
<evidence type="ECO:0000256" key="1">
    <source>
        <dbReference type="ARBA" id="ARBA00009275"/>
    </source>
</evidence>
<dbReference type="PIRSF" id="PIRSF005902">
    <property type="entry name" value="DNase_TatD"/>
    <property type="match status" value="1"/>
</dbReference>
<dbReference type="PANTHER" id="PTHR46124:SF3">
    <property type="entry name" value="HYDROLASE"/>
    <property type="match status" value="1"/>
</dbReference>
<dbReference type="InterPro" id="IPR032466">
    <property type="entry name" value="Metal_Hydrolase"/>
</dbReference>
<dbReference type="PROSITE" id="PS01090">
    <property type="entry name" value="TATD_2"/>
    <property type="match status" value="1"/>
</dbReference>
<sequence length="273" mass="31095">MFNSEPVWFDSHCHFDFACLDGERDKQWALAQRLGVRGLLVPGVQRSQCEQLAAFCHQRPFFYALGLHPYFIAQHQQDDLNWLEQTLQDQLLAQKLVALGETGLDWMLATDAEQREEQWFWFRAQVALAKKYQLPLILHVRGAHDEAASYLRQQQFTHGGMVHAFSGSEQQGRAWYKLGFRLGIGGAMSHSRAHKLRRTVASLPLDCWLLETDSPDMKPAFWAGEHNSPACIPVLAALLASLHKLSLPALALQQQQNLLHSFPRMAQTRDKAE</sequence>
<dbReference type="EMBL" id="CP054475">
    <property type="protein sequence ID" value="UXD88067.1"/>
    <property type="molecule type" value="Genomic_DNA"/>
</dbReference>
<keyword evidence="2 3" id="KW-0378">Hydrolase</keyword>
<dbReference type="CDD" id="cd01310">
    <property type="entry name" value="TatD_DNAse"/>
    <property type="match status" value="1"/>
</dbReference>
<accession>A0ABY6ABD5</accession>
<dbReference type="Gene3D" id="3.20.20.140">
    <property type="entry name" value="Metal-dependent hydrolases"/>
    <property type="match status" value="1"/>
</dbReference>
<dbReference type="GO" id="GO:0016787">
    <property type="term" value="F:hydrolase activity"/>
    <property type="evidence" value="ECO:0007669"/>
    <property type="project" value="UniProtKB-KW"/>
</dbReference>
<comment type="similarity">
    <text evidence="1">Belongs to the metallo-dependent hydrolases superfamily. TatD-type hydrolase family.</text>
</comment>
<evidence type="ECO:0000313" key="3">
    <source>
        <dbReference type="EMBL" id="UXD88067.1"/>
    </source>
</evidence>
<proteinExistence type="inferred from homology"/>
<dbReference type="Pfam" id="PF01026">
    <property type="entry name" value="TatD_DNase"/>
    <property type="match status" value="1"/>
</dbReference>
<gene>
    <name evidence="3" type="ORF">HUF19_11785</name>
</gene>
<dbReference type="Proteomes" id="UP001065322">
    <property type="component" value="Chromosome"/>
</dbReference>
<evidence type="ECO:0000256" key="2">
    <source>
        <dbReference type="ARBA" id="ARBA00022801"/>
    </source>
</evidence>
<name>A0ABY6ABD5_9GAMM</name>
<dbReference type="SUPFAM" id="SSF51556">
    <property type="entry name" value="Metallo-dependent hydrolases"/>
    <property type="match status" value="1"/>
</dbReference>
<dbReference type="PANTHER" id="PTHR46124">
    <property type="entry name" value="D-AMINOACYL-TRNA DEACYLASE"/>
    <property type="match status" value="1"/>
</dbReference>
<evidence type="ECO:0000313" key="4">
    <source>
        <dbReference type="Proteomes" id="UP001065322"/>
    </source>
</evidence>
<keyword evidence="4" id="KW-1185">Reference proteome</keyword>
<reference evidence="4" key="1">
    <citation type="submission" date="2020-06" db="EMBL/GenBank/DDBJ databases">
        <title>Thalassolituus marinus alknpb1M-1, a hydrocarbon-degrading bacterium isolated from the deep-sea overlying water using an in-situ strategy from the South China Sea basin.</title>
        <authorList>
            <person name="Dong C."/>
            <person name="Chen Y."/>
            <person name="Shao Z."/>
        </authorList>
    </citation>
    <scope>NUCLEOTIDE SEQUENCE [LARGE SCALE GENOMIC DNA]</scope>
    <source>
        <strain evidence="4">alknpb1M-1</strain>
    </source>
</reference>
<organism evidence="3 4">
    <name type="scientific">Thalassolituus hydrocarboniclasticus</name>
    <dbReference type="NCBI Taxonomy" id="2742796"/>
    <lineage>
        <taxon>Bacteria</taxon>
        <taxon>Pseudomonadati</taxon>
        <taxon>Pseudomonadota</taxon>
        <taxon>Gammaproteobacteria</taxon>
        <taxon>Oceanospirillales</taxon>
        <taxon>Oceanospirillaceae</taxon>
        <taxon>Thalassolituus</taxon>
    </lineage>
</organism>
<dbReference type="InterPro" id="IPR018228">
    <property type="entry name" value="DNase_TatD-rel_CS"/>
</dbReference>